<reference evidence="2" key="1">
    <citation type="submission" date="2018-11" db="EMBL/GenBank/DDBJ databases">
        <authorList>
            <consortium name="Genoscope - CEA"/>
            <person name="William W."/>
        </authorList>
    </citation>
    <scope>NUCLEOTIDE SEQUENCE</scope>
</reference>
<dbReference type="EMBL" id="LR031568">
    <property type="protein sequence ID" value="VDC59303.1"/>
    <property type="molecule type" value="Genomic_DNA"/>
</dbReference>
<dbReference type="Gramene" id="A09p13520.2_BraZ1">
    <property type="protein sequence ID" value="A09p13520.2_BraZ1.CDS.1"/>
    <property type="gene ID" value="A09g13520.2_BraZ1"/>
</dbReference>
<sequence>GDDSFDSLDKVNPGRYEFKNISLDEPKLEAIMFDVATENDVEDDAINILTCRYECYI</sequence>
<dbReference type="EMBL" id="LS974625">
    <property type="protein sequence ID" value="CAG7860885.1"/>
    <property type="molecule type" value="Genomic_DNA"/>
</dbReference>
<proteinExistence type="predicted"/>
<evidence type="ECO:0000313" key="1">
    <source>
        <dbReference type="EMBL" id="CAG7860885.1"/>
    </source>
</evidence>
<evidence type="ECO:0000313" key="2">
    <source>
        <dbReference type="EMBL" id="VDC59303.1"/>
    </source>
</evidence>
<dbReference type="Proteomes" id="UP000694005">
    <property type="component" value="Chromosome A09"/>
</dbReference>
<name>A0A3P5YDD8_BRACM</name>
<dbReference type="AlphaFoldDB" id="A0A3P5YDD8"/>
<feature type="non-terminal residue" evidence="2">
    <location>
        <position position="1"/>
    </location>
</feature>
<protein>
    <submittedName>
        <fullName evidence="1">Uncharacterized protein</fullName>
    </submittedName>
</protein>
<accession>A0A3P5YDD8</accession>
<gene>
    <name evidence="2" type="ORF">BRAA09T36914Z</name>
    <name evidence="1" type="ORF">BRAPAZ1V2_A09P13520.2</name>
</gene>
<organism evidence="2">
    <name type="scientific">Brassica campestris</name>
    <name type="common">Field mustard</name>
    <dbReference type="NCBI Taxonomy" id="3711"/>
    <lineage>
        <taxon>Eukaryota</taxon>
        <taxon>Viridiplantae</taxon>
        <taxon>Streptophyta</taxon>
        <taxon>Embryophyta</taxon>
        <taxon>Tracheophyta</taxon>
        <taxon>Spermatophyta</taxon>
        <taxon>Magnoliopsida</taxon>
        <taxon>eudicotyledons</taxon>
        <taxon>Gunneridae</taxon>
        <taxon>Pentapetalae</taxon>
        <taxon>rosids</taxon>
        <taxon>malvids</taxon>
        <taxon>Brassicales</taxon>
        <taxon>Brassicaceae</taxon>
        <taxon>Brassiceae</taxon>
        <taxon>Brassica</taxon>
    </lineage>
</organism>